<feature type="transmembrane region" description="Helical" evidence="5">
    <location>
        <begin position="297"/>
        <end position="320"/>
    </location>
</feature>
<gene>
    <name evidence="8" type="ORF">SAMN02745118_01186</name>
</gene>
<dbReference type="GO" id="GO:0016020">
    <property type="term" value="C:membrane"/>
    <property type="evidence" value="ECO:0007669"/>
    <property type="project" value="InterPro"/>
</dbReference>
<evidence type="ECO:0000256" key="4">
    <source>
        <dbReference type="SAM" id="Coils"/>
    </source>
</evidence>
<sequence>MNLSKLRNLSIKKKLVVLFLLIGILFIVITGSVGYFELDNLEQETLKTTSKDLRVQLKNSIDAKEKVWLTNSLQIASNPIIKEAMAKGDRQACITMLNKYSQTFKENTGFNNIKVHLIDNQLNSFVKSWNKNSFGESLVYSDAYQKVKNSKEPMVVTEESPKGLRLKALFPVYYQQKFVGMVNFEGGLNSIKRTLKPNKIDFLYLLKDDYLDIAKGINNKTKIAGYTLSQKDVNQEFLSEVTNNLNLEKALQNYTFTDNYLVTAQKIKTVGGEEVGVYLLGQNKDIVMEAVNDSKNIVYVTYLSFFIVFILLVVVIFWFINKNINEPLSSLIDSVKKFTDGNLKEEINLNRKDEIGLLGTKLEEMRKNLKEVIGEIFKGTEDLSAYSEELSASAQEGNATIETTNDLVEDISASIEEISASAEEITSFAQESNAKTETGSKNIKETLNSIDEINQSTSEAVEIINELDNTSKEIDKIVEMITDIAEQTNLLALNASIEAARAGEAGEGFAVVAEEIRELAEGTNDATNEIANLINKTQNKADDGLKAIKEVHEKATKGQRNAKETKEIFTEIQGASEETAVQIKQTASATQDLAEKSEQVSSNTDGIQNMSNEVTNSSQELAKMAQELQELVSRFKL</sequence>
<dbReference type="OrthoDB" id="597657at2"/>
<keyword evidence="9" id="KW-1185">Reference proteome</keyword>
<dbReference type="Pfam" id="PF00015">
    <property type="entry name" value="MCPsignal"/>
    <property type="match status" value="1"/>
</dbReference>
<dbReference type="PANTHER" id="PTHR32089">
    <property type="entry name" value="METHYL-ACCEPTING CHEMOTAXIS PROTEIN MCPB"/>
    <property type="match status" value="1"/>
</dbReference>
<dbReference type="SMART" id="SM00304">
    <property type="entry name" value="HAMP"/>
    <property type="match status" value="1"/>
</dbReference>
<dbReference type="AlphaFoldDB" id="A0A1T4LLI8"/>
<proteinExistence type="inferred from homology"/>
<evidence type="ECO:0000259" key="7">
    <source>
        <dbReference type="PROSITE" id="PS50885"/>
    </source>
</evidence>
<evidence type="ECO:0000256" key="3">
    <source>
        <dbReference type="PROSITE-ProRule" id="PRU00284"/>
    </source>
</evidence>
<organism evidence="8 9">
    <name type="scientific">Selenihalanaerobacter shriftii</name>
    <dbReference type="NCBI Taxonomy" id="142842"/>
    <lineage>
        <taxon>Bacteria</taxon>
        <taxon>Bacillati</taxon>
        <taxon>Bacillota</taxon>
        <taxon>Clostridia</taxon>
        <taxon>Halanaerobiales</taxon>
        <taxon>Halobacteroidaceae</taxon>
        <taxon>Selenihalanaerobacter</taxon>
    </lineage>
</organism>
<dbReference type="SUPFAM" id="SSF58104">
    <property type="entry name" value="Methyl-accepting chemotaxis protein (MCP) signaling domain"/>
    <property type="match status" value="1"/>
</dbReference>
<dbReference type="STRING" id="142842.SAMN02745118_01186"/>
<keyword evidence="5" id="KW-0472">Membrane</keyword>
<dbReference type="RefSeq" id="WP_078809667.1">
    <property type="nucleotide sequence ID" value="NZ_FUWM01000008.1"/>
</dbReference>
<dbReference type="GO" id="GO:0007165">
    <property type="term" value="P:signal transduction"/>
    <property type="evidence" value="ECO:0007669"/>
    <property type="project" value="UniProtKB-KW"/>
</dbReference>
<accession>A0A1T4LLI8</accession>
<dbReference type="Gene3D" id="1.10.287.950">
    <property type="entry name" value="Methyl-accepting chemotaxis protein"/>
    <property type="match status" value="1"/>
</dbReference>
<dbReference type="PANTHER" id="PTHR32089:SF112">
    <property type="entry name" value="LYSOZYME-LIKE PROTEIN-RELATED"/>
    <property type="match status" value="1"/>
</dbReference>
<dbReference type="Pfam" id="PF14827">
    <property type="entry name" value="dCache_3"/>
    <property type="match status" value="1"/>
</dbReference>
<evidence type="ECO:0000313" key="8">
    <source>
        <dbReference type="EMBL" id="SJZ55314.1"/>
    </source>
</evidence>
<feature type="domain" description="Methyl-accepting transducer" evidence="6">
    <location>
        <begin position="372"/>
        <end position="608"/>
    </location>
</feature>
<dbReference type="Proteomes" id="UP000190625">
    <property type="component" value="Unassembled WGS sequence"/>
</dbReference>
<dbReference type="SMART" id="SM00283">
    <property type="entry name" value="MA"/>
    <property type="match status" value="1"/>
</dbReference>
<dbReference type="PROSITE" id="PS50885">
    <property type="entry name" value="HAMP"/>
    <property type="match status" value="1"/>
</dbReference>
<evidence type="ECO:0000256" key="1">
    <source>
        <dbReference type="ARBA" id="ARBA00023224"/>
    </source>
</evidence>
<feature type="coiled-coil region" evidence="4">
    <location>
        <begin position="607"/>
        <end position="634"/>
    </location>
</feature>
<evidence type="ECO:0000256" key="2">
    <source>
        <dbReference type="ARBA" id="ARBA00029447"/>
    </source>
</evidence>
<name>A0A1T4LLI8_9FIRM</name>
<keyword evidence="1 3" id="KW-0807">Transducer</keyword>
<evidence type="ECO:0000259" key="6">
    <source>
        <dbReference type="PROSITE" id="PS50111"/>
    </source>
</evidence>
<feature type="transmembrane region" description="Helical" evidence="5">
    <location>
        <begin position="15"/>
        <end position="36"/>
    </location>
</feature>
<evidence type="ECO:0000256" key="5">
    <source>
        <dbReference type="SAM" id="Phobius"/>
    </source>
</evidence>
<dbReference type="CDD" id="cd06225">
    <property type="entry name" value="HAMP"/>
    <property type="match status" value="1"/>
</dbReference>
<keyword evidence="5" id="KW-0812">Transmembrane</keyword>
<protein>
    <submittedName>
        <fullName evidence="8">Methyl-accepting chemotaxis protein</fullName>
    </submittedName>
</protein>
<dbReference type="InterPro" id="IPR004089">
    <property type="entry name" value="MCPsignal_dom"/>
</dbReference>
<comment type="similarity">
    <text evidence="2">Belongs to the methyl-accepting chemotaxis (MCP) protein family.</text>
</comment>
<evidence type="ECO:0000313" key="9">
    <source>
        <dbReference type="Proteomes" id="UP000190625"/>
    </source>
</evidence>
<dbReference type="Pfam" id="PF00672">
    <property type="entry name" value="HAMP"/>
    <property type="match status" value="1"/>
</dbReference>
<dbReference type="SUPFAM" id="SSF103190">
    <property type="entry name" value="Sensory domain-like"/>
    <property type="match status" value="1"/>
</dbReference>
<reference evidence="9" key="1">
    <citation type="submission" date="2017-02" db="EMBL/GenBank/DDBJ databases">
        <authorList>
            <person name="Varghese N."/>
            <person name="Submissions S."/>
        </authorList>
    </citation>
    <scope>NUCLEOTIDE SEQUENCE [LARGE SCALE GENOMIC DNA]</scope>
    <source>
        <strain evidence="9">ATCC BAA-73</strain>
    </source>
</reference>
<feature type="domain" description="HAMP" evidence="7">
    <location>
        <begin position="322"/>
        <end position="374"/>
    </location>
</feature>
<dbReference type="PROSITE" id="PS50111">
    <property type="entry name" value="CHEMOTAXIS_TRANSDUC_2"/>
    <property type="match status" value="1"/>
</dbReference>
<dbReference type="CDD" id="cd11386">
    <property type="entry name" value="MCP_signal"/>
    <property type="match status" value="1"/>
</dbReference>
<keyword evidence="5" id="KW-1133">Transmembrane helix</keyword>
<dbReference type="InterPro" id="IPR029151">
    <property type="entry name" value="Sensor-like_sf"/>
</dbReference>
<dbReference type="EMBL" id="FUWM01000008">
    <property type="protein sequence ID" value="SJZ55314.1"/>
    <property type="molecule type" value="Genomic_DNA"/>
</dbReference>
<dbReference type="InterPro" id="IPR029150">
    <property type="entry name" value="dCache_3"/>
</dbReference>
<dbReference type="InterPro" id="IPR003660">
    <property type="entry name" value="HAMP_dom"/>
</dbReference>
<keyword evidence="4" id="KW-0175">Coiled coil</keyword>